<gene>
    <name evidence="1" type="ORF">OB962_18045</name>
</gene>
<reference evidence="1" key="1">
    <citation type="submission" date="2024-05" db="EMBL/GenBank/DDBJ databases">
        <title>WGS of Aeromonas isolates.</title>
        <authorList>
            <person name="Lee H."/>
        </authorList>
    </citation>
    <scope>NUCLEOTIDE SEQUENCE</scope>
    <source>
        <strain evidence="1">LP308</strain>
    </source>
</reference>
<dbReference type="Proteomes" id="UP001168109">
    <property type="component" value="Unassembled WGS sequence"/>
</dbReference>
<name>A0ABT7QG25_9GAMM</name>
<comment type="caution">
    <text evidence="1">The sequence shown here is derived from an EMBL/GenBank/DDBJ whole genome shotgun (WGS) entry which is preliminary data.</text>
</comment>
<organism evidence="1 2">
    <name type="scientific">Aeromonas piscicola</name>
    <dbReference type="NCBI Taxonomy" id="600645"/>
    <lineage>
        <taxon>Bacteria</taxon>
        <taxon>Pseudomonadati</taxon>
        <taxon>Pseudomonadota</taxon>
        <taxon>Gammaproteobacteria</taxon>
        <taxon>Aeromonadales</taxon>
        <taxon>Aeromonadaceae</taxon>
        <taxon>Aeromonas</taxon>
    </lineage>
</organism>
<dbReference type="EMBL" id="JAOPLU010000007">
    <property type="protein sequence ID" value="MDM5132876.1"/>
    <property type="molecule type" value="Genomic_DNA"/>
</dbReference>
<evidence type="ECO:0000313" key="2">
    <source>
        <dbReference type="Proteomes" id="UP001168109"/>
    </source>
</evidence>
<evidence type="ECO:0000313" key="1">
    <source>
        <dbReference type="EMBL" id="MDM5132876.1"/>
    </source>
</evidence>
<proteinExistence type="predicted"/>
<dbReference type="RefSeq" id="WP_139411897.1">
    <property type="nucleotide sequence ID" value="NZ_JAOPLU010000007.1"/>
</dbReference>
<protein>
    <submittedName>
        <fullName evidence="1">Uncharacterized protein</fullName>
    </submittedName>
</protein>
<sequence>MHIKDLVTRALPHIPFRTVSAAKAFLNDFDYDDQLALITALYVGSSHNHRTELMEDYVNTDRGYCDDIPEDEFAQILYEKNSQLATYYHDFIVCGGSERGYLDRF</sequence>
<accession>A0ABT7QG25</accession>
<keyword evidence="2" id="KW-1185">Reference proteome</keyword>